<organism evidence="5 6">
    <name type="scientific">Rhizobium setariae</name>
    <dbReference type="NCBI Taxonomy" id="2801340"/>
    <lineage>
        <taxon>Bacteria</taxon>
        <taxon>Pseudomonadati</taxon>
        <taxon>Pseudomonadota</taxon>
        <taxon>Alphaproteobacteria</taxon>
        <taxon>Hyphomicrobiales</taxon>
        <taxon>Rhizobiaceae</taxon>
        <taxon>Rhizobium/Agrobacterium group</taxon>
        <taxon>Rhizobium</taxon>
    </lineage>
</organism>
<dbReference type="GO" id="GO:0008757">
    <property type="term" value="F:S-adenosylmethionine-dependent methyltransferase activity"/>
    <property type="evidence" value="ECO:0007669"/>
    <property type="project" value="InterPro"/>
</dbReference>
<dbReference type="Gene3D" id="3.40.50.150">
    <property type="entry name" value="Vaccinia Virus protein VP39"/>
    <property type="match status" value="1"/>
</dbReference>
<dbReference type="Proteomes" id="UP000633219">
    <property type="component" value="Unassembled WGS sequence"/>
</dbReference>
<dbReference type="InterPro" id="IPR013216">
    <property type="entry name" value="Methyltransf_11"/>
</dbReference>
<dbReference type="PANTHER" id="PTHR44942:SF4">
    <property type="entry name" value="METHYLTRANSFERASE TYPE 11 DOMAIN-CONTAINING PROTEIN"/>
    <property type="match status" value="1"/>
</dbReference>
<dbReference type="EMBL" id="JAEQNC010000007">
    <property type="protein sequence ID" value="MBL0373196.1"/>
    <property type="molecule type" value="Genomic_DNA"/>
</dbReference>
<reference evidence="5" key="1">
    <citation type="submission" date="2021-01" db="EMBL/GenBank/DDBJ databases">
        <title>Rhizobium sp. strain KVB221 16S ribosomal RNA gene Genome sequencing and assembly.</title>
        <authorList>
            <person name="Kang M."/>
        </authorList>
    </citation>
    <scope>NUCLEOTIDE SEQUENCE</scope>
    <source>
        <strain evidence="5">KVB221</strain>
    </source>
</reference>
<evidence type="ECO:0000259" key="4">
    <source>
        <dbReference type="Pfam" id="PF08241"/>
    </source>
</evidence>
<dbReference type="InterPro" id="IPR051052">
    <property type="entry name" value="Diverse_substrate_MTase"/>
</dbReference>
<keyword evidence="6" id="KW-1185">Reference proteome</keyword>
<evidence type="ECO:0000313" key="5">
    <source>
        <dbReference type="EMBL" id="MBL0373196.1"/>
    </source>
</evidence>
<gene>
    <name evidence="5" type="ORF">JJB09_14260</name>
</gene>
<comment type="similarity">
    <text evidence="1">Belongs to the methyltransferase superfamily.</text>
</comment>
<evidence type="ECO:0000256" key="3">
    <source>
        <dbReference type="ARBA" id="ARBA00022679"/>
    </source>
</evidence>
<proteinExistence type="inferred from homology"/>
<accession>A0A936YRE4</accession>
<name>A0A936YRE4_9HYPH</name>
<dbReference type="InterPro" id="IPR029063">
    <property type="entry name" value="SAM-dependent_MTases_sf"/>
</dbReference>
<dbReference type="RefSeq" id="WP_201659251.1">
    <property type="nucleotide sequence ID" value="NZ_JAEQNC010000007.1"/>
</dbReference>
<dbReference type="CDD" id="cd02440">
    <property type="entry name" value="AdoMet_MTases"/>
    <property type="match status" value="1"/>
</dbReference>
<dbReference type="AlphaFoldDB" id="A0A936YRE4"/>
<dbReference type="GO" id="GO:0032259">
    <property type="term" value="P:methylation"/>
    <property type="evidence" value="ECO:0007669"/>
    <property type="project" value="UniProtKB-KW"/>
</dbReference>
<evidence type="ECO:0000256" key="1">
    <source>
        <dbReference type="ARBA" id="ARBA00008361"/>
    </source>
</evidence>
<dbReference type="SUPFAM" id="SSF53335">
    <property type="entry name" value="S-adenosyl-L-methionine-dependent methyltransferases"/>
    <property type="match status" value="1"/>
</dbReference>
<sequence length="254" mass="27967">MQPAHDKNVQKQFGPRATAYVESAVHSQGEDLDALEIIVAKAAPHHAIDLGCGGGHVAYTMARHARQVTATDLSGDMLAAVTTTARSRGLENIETVEASALNLPFNDSTFDFLGCRYSAHHWFDVEQGLREARRVLKKGAPAIFIDVYSPGRPLLDTHLQAIELLRDTSHVRNYSAAEWTDMLAHAGFTIEATRTRQVRMHFDTWITRMATKPVYVAAIRALQDAAPGEVREHFGIEADGSFMLDMLMVEAIAA</sequence>
<evidence type="ECO:0000256" key="2">
    <source>
        <dbReference type="ARBA" id="ARBA00022603"/>
    </source>
</evidence>
<evidence type="ECO:0000313" key="6">
    <source>
        <dbReference type="Proteomes" id="UP000633219"/>
    </source>
</evidence>
<comment type="caution">
    <text evidence="5">The sequence shown here is derived from an EMBL/GenBank/DDBJ whole genome shotgun (WGS) entry which is preliminary data.</text>
</comment>
<protein>
    <submittedName>
        <fullName evidence="5">Methyltransferase domain-containing protein</fullName>
    </submittedName>
</protein>
<keyword evidence="3" id="KW-0808">Transferase</keyword>
<feature type="domain" description="Methyltransferase type 11" evidence="4">
    <location>
        <begin position="49"/>
        <end position="142"/>
    </location>
</feature>
<keyword evidence="2 5" id="KW-0489">Methyltransferase</keyword>
<dbReference type="Pfam" id="PF08241">
    <property type="entry name" value="Methyltransf_11"/>
    <property type="match status" value="1"/>
</dbReference>
<dbReference type="PANTHER" id="PTHR44942">
    <property type="entry name" value="METHYLTRANSF_11 DOMAIN-CONTAINING PROTEIN"/>
    <property type="match status" value="1"/>
</dbReference>